<evidence type="ECO:0000313" key="6">
    <source>
        <dbReference type="Proteomes" id="UP001237737"/>
    </source>
</evidence>
<keyword evidence="6" id="KW-1185">Reference proteome</keyword>
<reference evidence="5 6" key="1">
    <citation type="submission" date="2023-07" db="EMBL/GenBank/DDBJ databases">
        <title>Sorghum-associated microbial communities from plants grown in Nebraska, USA.</title>
        <authorList>
            <person name="Schachtman D."/>
        </authorList>
    </citation>
    <scope>NUCLEOTIDE SEQUENCE [LARGE SCALE GENOMIC DNA]</scope>
    <source>
        <strain evidence="5 6">CC60</strain>
    </source>
</reference>
<evidence type="ECO:0000256" key="2">
    <source>
        <dbReference type="ARBA" id="ARBA00023125"/>
    </source>
</evidence>
<evidence type="ECO:0000256" key="1">
    <source>
        <dbReference type="ARBA" id="ARBA00023015"/>
    </source>
</evidence>
<proteinExistence type="predicted"/>
<dbReference type="CDD" id="cd06170">
    <property type="entry name" value="LuxR_C_like"/>
    <property type="match status" value="1"/>
</dbReference>
<dbReference type="PANTHER" id="PTHR44688">
    <property type="entry name" value="DNA-BINDING TRANSCRIPTIONAL ACTIVATOR DEVR_DOSR"/>
    <property type="match status" value="1"/>
</dbReference>
<evidence type="ECO:0000259" key="4">
    <source>
        <dbReference type="PROSITE" id="PS50043"/>
    </source>
</evidence>
<evidence type="ECO:0000313" key="5">
    <source>
        <dbReference type="EMBL" id="MDQ0009045.1"/>
    </source>
</evidence>
<dbReference type="SMART" id="SM00421">
    <property type="entry name" value="HTH_LUXR"/>
    <property type="match status" value="1"/>
</dbReference>
<comment type="caution">
    <text evidence="5">The sequence shown here is derived from an EMBL/GenBank/DDBJ whole genome shotgun (WGS) entry which is preliminary data.</text>
</comment>
<accession>A0ABT9SVM6</accession>
<protein>
    <submittedName>
        <fullName evidence="5">DNA-binding CsgD family transcriptional regulator</fullName>
    </submittedName>
</protein>
<keyword evidence="3" id="KW-0804">Transcription</keyword>
<sequence length="205" mass="22895">MCLASDSLDGSHTCGLAEEVFAALPWPCVVWRHEGGRAVMVNAAFQREFGMTARGRAGPAWLEEHLHRTEHADEFIFRDRHAPPRRYRLTRQLLDVPPAAFHAIFLMPLPDDEPGSEEPAANVFASLRPDVSLTRRESQVLDGIMGGKLNKVIASELNISPKTVELHRANLMAKLRVHNVVELARAVLDTPPRSEELPLVERETS</sequence>
<dbReference type="InterPro" id="IPR016032">
    <property type="entry name" value="Sig_transdc_resp-reg_C-effctor"/>
</dbReference>
<dbReference type="EMBL" id="JAUSSK010000002">
    <property type="protein sequence ID" value="MDQ0009045.1"/>
    <property type="molecule type" value="Genomic_DNA"/>
</dbReference>
<dbReference type="PRINTS" id="PR00038">
    <property type="entry name" value="HTHLUXR"/>
</dbReference>
<evidence type="ECO:0000256" key="3">
    <source>
        <dbReference type="ARBA" id="ARBA00023163"/>
    </source>
</evidence>
<feature type="domain" description="HTH luxR-type" evidence="4">
    <location>
        <begin position="126"/>
        <end position="191"/>
    </location>
</feature>
<keyword evidence="2 5" id="KW-0238">DNA-binding</keyword>
<dbReference type="GO" id="GO:0003677">
    <property type="term" value="F:DNA binding"/>
    <property type="evidence" value="ECO:0007669"/>
    <property type="project" value="UniProtKB-KW"/>
</dbReference>
<dbReference type="InterPro" id="IPR036388">
    <property type="entry name" value="WH-like_DNA-bd_sf"/>
</dbReference>
<dbReference type="SUPFAM" id="SSF46894">
    <property type="entry name" value="C-terminal effector domain of the bipartite response regulators"/>
    <property type="match status" value="1"/>
</dbReference>
<dbReference type="InterPro" id="IPR000792">
    <property type="entry name" value="Tscrpt_reg_LuxR_C"/>
</dbReference>
<dbReference type="Gene3D" id="1.10.10.10">
    <property type="entry name" value="Winged helix-like DNA-binding domain superfamily/Winged helix DNA-binding domain"/>
    <property type="match status" value="1"/>
</dbReference>
<dbReference type="PANTHER" id="PTHR44688:SF16">
    <property type="entry name" value="DNA-BINDING TRANSCRIPTIONAL ACTIVATOR DEVR_DOSR"/>
    <property type="match status" value="1"/>
</dbReference>
<dbReference type="PROSITE" id="PS00622">
    <property type="entry name" value="HTH_LUXR_1"/>
    <property type="match status" value="1"/>
</dbReference>
<name>A0ABT9SVM6_9GAMM</name>
<dbReference type="PROSITE" id="PS50043">
    <property type="entry name" value="HTH_LUXR_2"/>
    <property type="match status" value="1"/>
</dbReference>
<gene>
    <name evidence="5" type="ORF">J2T07_001222</name>
</gene>
<dbReference type="RefSeq" id="WP_306848236.1">
    <property type="nucleotide sequence ID" value="NZ_JAUSSK010000002.1"/>
</dbReference>
<dbReference type="Pfam" id="PF00196">
    <property type="entry name" value="GerE"/>
    <property type="match status" value="1"/>
</dbReference>
<dbReference type="Proteomes" id="UP001237737">
    <property type="component" value="Unassembled WGS sequence"/>
</dbReference>
<keyword evidence="1" id="KW-0805">Transcription regulation</keyword>
<organism evidence="5 6">
    <name type="scientific">Luteibacter jiangsuensis</name>
    <dbReference type="NCBI Taxonomy" id="637577"/>
    <lineage>
        <taxon>Bacteria</taxon>
        <taxon>Pseudomonadati</taxon>
        <taxon>Pseudomonadota</taxon>
        <taxon>Gammaproteobacteria</taxon>
        <taxon>Lysobacterales</taxon>
        <taxon>Rhodanobacteraceae</taxon>
        <taxon>Luteibacter</taxon>
    </lineage>
</organism>